<accession>A0A3N2R800</accession>
<evidence type="ECO:0000313" key="9">
    <source>
        <dbReference type="Proteomes" id="UP000268016"/>
    </source>
</evidence>
<keyword evidence="3" id="KW-0808">Transferase</keyword>
<protein>
    <recommendedName>
        <fullName evidence="7">AlgX/AlgJ SGNH hydrolase-like domain-containing protein</fullName>
    </recommendedName>
</protein>
<dbReference type="Pfam" id="PF16822">
    <property type="entry name" value="ALGX"/>
    <property type="match status" value="1"/>
</dbReference>
<dbReference type="GO" id="GO:0042597">
    <property type="term" value="C:periplasmic space"/>
    <property type="evidence" value="ECO:0007669"/>
    <property type="project" value="UniProtKB-SubCell"/>
</dbReference>
<feature type="domain" description="AlgX/AlgJ SGNH hydrolase-like" evidence="7">
    <location>
        <begin position="85"/>
        <end position="342"/>
    </location>
</feature>
<dbReference type="RefSeq" id="WP_123641157.1">
    <property type="nucleotide sequence ID" value="NZ_ML119082.1"/>
</dbReference>
<evidence type="ECO:0000256" key="6">
    <source>
        <dbReference type="ARBA" id="ARBA00022841"/>
    </source>
</evidence>
<proteinExistence type="predicted"/>
<evidence type="ECO:0000256" key="3">
    <source>
        <dbReference type="ARBA" id="ARBA00022679"/>
    </source>
</evidence>
<sequence>MRVLMSRFRLLLPLLFLGYAAYANWAVFTGADRPRLAAAEGSVLRGEATAALGGLYTDALPHREAAVGWVGAGRYLLVGEGRAGVTVGADGWLFSDEEMVVAAPGQIARAATWIAGVERRLAEDGVDLVLLPLPAKADLYRERQPGRAAGAAMERQYTRFLASLAEAGVPAVDIRPAMVAAAEEAPVFLTRDTHWTPGGAAAAAHAVAASGLVPAGDTEFVARAARPEEFIGDLVSFVTTERVAPRIGLGPERVRPYVAEKADAASGGIFAADAGTPDALLVGTSYSANPDWSFVAALKLALGRDMLNLAEEGQGPVRPMQALLDEPGMPDDGTRIILWEFPVRYLADDGIWPAEARVSAGPSDAETIDG</sequence>
<dbReference type="EMBL" id="RDRB01000002">
    <property type="protein sequence ID" value="ROU03622.1"/>
    <property type="molecule type" value="Genomic_DNA"/>
</dbReference>
<dbReference type="UniPathway" id="UPA00286"/>
<keyword evidence="4" id="KW-0732">Signal</keyword>
<evidence type="ECO:0000256" key="5">
    <source>
        <dbReference type="ARBA" id="ARBA00022764"/>
    </source>
</evidence>
<evidence type="ECO:0000259" key="7">
    <source>
        <dbReference type="Pfam" id="PF16822"/>
    </source>
</evidence>
<dbReference type="AlphaFoldDB" id="A0A3N2R800"/>
<comment type="caution">
    <text evidence="8">The sequence shown here is derived from an EMBL/GenBank/DDBJ whole genome shotgun (WGS) entry which is preliminary data.</text>
</comment>
<dbReference type="OrthoDB" id="9760774at2"/>
<evidence type="ECO:0000256" key="2">
    <source>
        <dbReference type="ARBA" id="ARBA00005182"/>
    </source>
</evidence>
<dbReference type="GO" id="GO:0042121">
    <property type="term" value="P:alginic acid biosynthetic process"/>
    <property type="evidence" value="ECO:0007669"/>
    <property type="project" value="UniProtKB-UniPathway"/>
</dbReference>
<dbReference type="InterPro" id="IPR031811">
    <property type="entry name" value="ALGX/ALGJ_SGNH-like"/>
</dbReference>
<keyword evidence="9" id="KW-1185">Reference proteome</keyword>
<keyword evidence="6" id="KW-0016">Alginate biosynthesis</keyword>
<dbReference type="GO" id="GO:0016740">
    <property type="term" value="F:transferase activity"/>
    <property type="evidence" value="ECO:0007669"/>
    <property type="project" value="UniProtKB-KW"/>
</dbReference>
<reference evidence="8 9" key="1">
    <citation type="submission" date="2018-10" db="EMBL/GenBank/DDBJ databases">
        <title>Histidinibacterium lentulum gen. nov., sp. nov., a marine bacterium from the culture broth of Picochlorum sp. 122.</title>
        <authorList>
            <person name="Wang G."/>
        </authorList>
    </citation>
    <scope>NUCLEOTIDE SEQUENCE [LARGE SCALE GENOMIC DNA]</scope>
    <source>
        <strain evidence="8 9">B17</strain>
    </source>
</reference>
<comment type="subcellular location">
    <subcellularLocation>
        <location evidence="1">Periplasm</location>
    </subcellularLocation>
</comment>
<dbReference type="Proteomes" id="UP000268016">
    <property type="component" value="Unassembled WGS sequence"/>
</dbReference>
<gene>
    <name evidence="8" type="ORF">EAT49_04820</name>
</gene>
<evidence type="ECO:0000256" key="1">
    <source>
        <dbReference type="ARBA" id="ARBA00004418"/>
    </source>
</evidence>
<comment type="pathway">
    <text evidence="2">Glycan biosynthesis; alginate biosynthesis.</text>
</comment>
<name>A0A3N2R800_9RHOB</name>
<evidence type="ECO:0000313" key="8">
    <source>
        <dbReference type="EMBL" id="ROU03622.1"/>
    </source>
</evidence>
<keyword evidence="5" id="KW-0574">Periplasm</keyword>
<evidence type="ECO:0000256" key="4">
    <source>
        <dbReference type="ARBA" id="ARBA00022729"/>
    </source>
</evidence>
<organism evidence="8 9">
    <name type="scientific">Histidinibacterium lentulum</name>
    <dbReference type="NCBI Taxonomy" id="2480588"/>
    <lineage>
        <taxon>Bacteria</taxon>
        <taxon>Pseudomonadati</taxon>
        <taxon>Pseudomonadota</taxon>
        <taxon>Alphaproteobacteria</taxon>
        <taxon>Rhodobacterales</taxon>
        <taxon>Paracoccaceae</taxon>
        <taxon>Histidinibacterium</taxon>
    </lineage>
</organism>